<reference evidence="2 3" key="1">
    <citation type="submission" date="2023-08" db="EMBL/GenBank/DDBJ databases">
        <title>Nocardioides seae sp. nov., a bacterium isolated from a soil.</title>
        <authorList>
            <person name="Wang X."/>
        </authorList>
    </citation>
    <scope>NUCLEOTIDE SEQUENCE [LARGE SCALE GENOMIC DNA]</scope>
    <source>
        <strain evidence="2 3">YZH12</strain>
    </source>
</reference>
<dbReference type="EMBL" id="JAVYII010000002">
    <property type="protein sequence ID" value="MDT9592658.1"/>
    <property type="molecule type" value="Genomic_DNA"/>
</dbReference>
<feature type="transmembrane region" description="Helical" evidence="1">
    <location>
        <begin position="88"/>
        <end position="106"/>
    </location>
</feature>
<sequence length="130" mass="13859">MDWTLTSHVVYLAVALPLTVWVARTLFDNGTTFLTEVLDQRATLAAAVNRLLVAGFYLVTIGFVLLFLRAGGRVDGVTDLVETLSVKLGVVMLVLGLVHFANVLAFNSVRRRRAPAASPAPAGPVAPTDA</sequence>
<protein>
    <recommendedName>
        <fullName evidence="4">Integral membrane protein</fullName>
    </recommendedName>
</protein>
<name>A0ABU3PTW2_9ACTN</name>
<evidence type="ECO:0000256" key="1">
    <source>
        <dbReference type="SAM" id="Phobius"/>
    </source>
</evidence>
<proteinExistence type="predicted"/>
<dbReference type="RefSeq" id="WP_315732081.1">
    <property type="nucleotide sequence ID" value="NZ_JAVYII010000002.1"/>
</dbReference>
<keyword evidence="1" id="KW-0472">Membrane</keyword>
<organism evidence="2 3">
    <name type="scientific">Nocardioides imazamoxiresistens</name>
    <dbReference type="NCBI Taxonomy" id="3231893"/>
    <lineage>
        <taxon>Bacteria</taxon>
        <taxon>Bacillati</taxon>
        <taxon>Actinomycetota</taxon>
        <taxon>Actinomycetes</taxon>
        <taxon>Propionibacteriales</taxon>
        <taxon>Nocardioidaceae</taxon>
        <taxon>Nocardioides</taxon>
    </lineage>
</organism>
<keyword evidence="1" id="KW-1133">Transmembrane helix</keyword>
<evidence type="ECO:0008006" key="4">
    <source>
        <dbReference type="Google" id="ProtNLM"/>
    </source>
</evidence>
<feature type="transmembrane region" description="Helical" evidence="1">
    <location>
        <begin position="6"/>
        <end position="27"/>
    </location>
</feature>
<dbReference type="Proteomes" id="UP001268542">
    <property type="component" value="Unassembled WGS sequence"/>
</dbReference>
<feature type="transmembrane region" description="Helical" evidence="1">
    <location>
        <begin position="48"/>
        <end position="68"/>
    </location>
</feature>
<evidence type="ECO:0000313" key="3">
    <source>
        <dbReference type="Proteomes" id="UP001268542"/>
    </source>
</evidence>
<gene>
    <name evidence="2" type="ORF">RDV89_06250</name>
</gene>
<accession>A0ABU3PTW2</accession>
<evidence type="ECO:0000313" key="2">
    <source>
        <dbReference type="EMBL" id="MDT9592658.1"/>
    </source>
</evidence>
<comment type="caution">
    <text evidence="2">The sequence shown here is derived from an EMBL/GenBank/DDBJ whole genome shotgun (WGS) entry which is preliminary data.</text>
</comment>
<keyword evidence="3" id="KW-1185">Reference proteome</keyword>
<keyword evidence="1" id="KW-0812">Transmembrane</keyword>